<feature type="compositionally biased region" description="Polar residues" evidence="1">
    <location>
        <begin position="158"/>
        <end position="183"/>
    </location>
</feature>
<feature type="compositionally biased region" description="Low complexity" evidence="1">
    <location>
        <begin position="243"/>
        <end position="257"/>
    </location>
</feature>
<feature type="compositionally biased region" description="Low complexity" evidence="1">
    <location>
        <begin position="315"/>
        <end position="330"/>
    </location>
</feature>
<accession>A0A3D8RFR1</accession>
<name>A0A3D8RFR1_9EURO</name>
<reference evidence="2 3" key="1">
    <citation type="journal article" date="2018" name="IMA Fungus">
        <title>IMA Genome-F 9: Draft genome sequence of Annulohypoxylon stygium, Aspergillus mulundensis, Berkeleyomyces basicola (syn. Thielaviopsis basicola), Ceratocystis smalleyi, two Cercospora beticola strains, Coleophoma cylindrospora, Fusarium fracticaudum, Phialophora cf. hyalina, and Morchella septimelata.</title>
        <authorList>
            <person name="Wingfield B.D."/>
            <person name="Bills G.F."/>
            <person name="Dong Y."/>
            <person name="Huang W."/>
            <person name="Nel W.J."/>
            <person name="Swalarsk-Parry B.S."/>
            <person name="Vaghefi N."/>
            <person name="Wilken P.M."/>
            <person name="An Z."/>
            <person name="de Beer Z.W."/>
            <person name="De Vos L."/>
            <person name="Chen L."/>
            <person name="Duong T.A."/>
            <person name="Gao Y."/>
            <person name="Hammerbacher A."/>
            <person name="Kikkert J.R."/>
            <person name="Li Y."/>
            <person name="Li H."/>
            <person name="Li K."/>
            <person name="Li Q."/>
            <person name="Liu X."/>
            <person name="Ma X."/>
            <person name="Naidoo K."/>
            <person name="Pethybridge S.J."/>
            <person name="Sun J."/>
            <person name="Steenkamp E.T."/>
            <person name="van der Nest M.A."/>
            <person name="van Wyk S."/>
            <person name="Wingfield M.J."/>
            <person name="Xiong C."/>
            <person name="Yue Q."/>
            <person name="Zhang X."/>
        </authorList>
    </citation>
    <scope>NUCLEOTIDE SEQUENCE [LARGE SCALE GENOMIC DNA]</scope>
    <source>
        <strain evidence="2 3">DSM 5745</strain>
    </source>
</reference>
<feature type="compositionally biased region" description="Basic and acidic residues" evidence="1">
    <location>
        <begin position="956"/>
        <end position="965"/>
    </location>
</feature>
<feature type="compositionally biased region" description="Polar residues" evidence="1">
    <location>
        <begin position="1013"/>
        <end position="1025"/>
    </location>
</feature>
<feature type="region of interest" description="Disordered" evidence="1">
    <location>
        <begin position="725"/>
        <end position="799"/>
    </location>
</feature>
<dbReference type="PANTHER" id="PTHR45725">
    <property type="entry name" value="FORMIN HOMOLOGY 2 FAMILY MEMBER"/>
    <property type="match status" value="1"/>
</dbReference>
<evidence type="ECO:0000256" key="1">
    <source>
        <dbReference type="SAM" id="MobiDB-lite"/>
    </source>
</evidence>
<feature type="compositionally biased region" description="Polar residues" evidence="1">
    <location>
        <begin position="940"/>
        <end position="955"/>
    </location>
</feature>
<dbReference type="RefSeq" id="XP_026601921.1">
    <property type="nucleotide sequence ID" value="XM_026749889.1"/>
</dbReference>
<evidence type="ECO:0000313" key="3">
    <source>
        <dbReference type="Proteomes" id="UP000256690"/>
    </source>
</evidence>
<feature type="compositionally biased region" description="Basic and acidic residues" evidence="1">
    <location>
        <begin position="335"/>
        <end position="349"/>
    </location>
</feature>
<dbReference type="OrthoDB" id="10686479at2759"/>
<dbReference type="AlphaFoldDB" id="A0A3D8RFR1"/>
<protein>
    <recommendedName>
        <fullName evidence="4">Zn(2)-C6 fungal-type domain-containing protein</fullName>
    </recommendedName>
</protein>
<dbReference type="InterPro" id="IPR051425">
    <property type="entry name" value="Formin_Homology"/>
</dbReference>
<feature type="region of interest" description="Disordered" evidence="1">
    <location>
        <begin position="853"/>
        <end position="889"/>
    </location>
</feature>
<feature type="compositionally biased region" description="Polar residues" evidence="1">
    <location>
        <begin position="1068"/>
        <end position="1078"/>
    </location>
</feature>
<feature type="compositionally biased region" description="Low complexity" evidence="1">
    <location>
        <begin position="202"/>
        <end position="214"/>
    </location>
</feature>
<dbReference type="STRING" id="1810919.A0A3D8RFR1"/>
<gene>
    <name evidence="2" type="ORF">DSM5745_07873</name>
</gene>
<dbReference type="EMBL" id="PVWQ01000009">
    <property type="protein sequence ID" value="RDW72701.1"/>
    <property type="molecule type" value="Genomic_DNA"/>
</dbReference>
<dbReference type="PANTHER" id="PTHR45725:SF18">
    <property type="entry name" value="ORC1-LIKE AAA ATPASE DOMAIN-CONTAINING PROTEIN"/>
    <property type="match status" value="1"/>
</dbReference>
<feature type="compositionally biased region" description="Basic and acidic residues" evidence="1">
    <location>
        <begin position="725"/>
        <end position="734"/>
    </location>
</feature>
<feature type="compositionally biased region" description="Pro residues" evidence="1">
    <location>
        <begin position="108"/>
        <end position="118"/>
    </location>
</feature>
<feature type="compositionally biased region" description="Basic residues" evidence="1">
    <location>
        <begin position="93"/>
        <end position="104"/>
    </location>
</feature>
<feature type="compositionally biased region" description="Low complexity" evidence="1">
    <location>
        <begin position="1052"/>
        <end position="1067"/>
    </location>
</feature>
<proteinExistence type="predicted"/>
<feature type="region of interest" description="Disordered" evidence="1">
    <location>
        <begin position="912"/>
        <end position="1165"/>
    </location>
</feature>
<feature type="compositionally biased region" description="Basic and acidic residues" evidence="1">
    <location>
        <begin position="744"/>
        <end position="761"/>
    </location>
</feature>
<feature type="region of interest" description="Disordered" evidence="1">
    <location>
        <begin position="148"/>
        <end position="214"/>
    </location>
</feature>
<feature type="compositionally biased region" description="Pro residues" evidence="1">
    <location>
        <begin position="1096"/>
        <end position="1120"/>
    </location>
</feature>
<evidence type="ECO:0000313" key="2">
    <source>
        <dbReference type="EMBL" id="RDW72701.1"/>
    </source>
</evidence>
<keyword evidence="3" id="KW-1185">Reference proteome</keyword>
<feature type="region of interest" description="Disordered" evidence="1">
    <location>
        <begin position="26"/>
        <end position="120"/>
    </location>
</feature>
<feature type="compositionally biased region" description="Pro residues" evidence="1">
    <location>
        <begin position="864"/>
        <end position="889"/>
    </location>
</feature>
<feature type="compositionally biased region" description="Low complexity" evidence="1">
    <location>
        <begin position="285"/>
        <end position="302"/>
    </location>
</feature>
<dbReference type="Proteomes" id="UP000256690">
    <property type="component" value="Unassembled WGS sequence"/>
</dbReference>
<sequence>MGGPRVPKPGEPGYEAYMEERKVRLNDASRRSYQRRRERLRAEAEAAAAATGSTIGPPPGYERPPKHGRDDDDDEGDNGEGSSKRPKTPSAPRPKRTTRARARRASPTPEPEPEPQPEAPIIAVRPTASDARPGMGHDLSGMQALFDATYGAPPSQPEPTIQNNLTTAPSEVSSHYVPSSAATESVEGRRVLRSSTRAPTGSVASTSNLTTTTDLSTVVADSAARFLAAMASLPSTKGSRPGAATSSTVTTRAAPASDVTTNDAHPDDATMASLPSTRASRRRSATPSTVTTSAAPTSYVTTNDADPDESWRAESPSPSDSEDGNPSSDSSDSENENHSSDSSYTERRPTQRRPTQRQPTQRQPTAPSTSSFRSVEPEYRTRRQLEQDAIRMANSNLAAHSLTNPYGWTTGTLTYVHWLPLPPVDYLAQLVKHLHRPNSRKNMRGISRNYYDVYIYHFGDHYKLRANMEMDYAALVPIVVDCYARNDGRPIGASTGTICDRCWFHGSRCTSTGDNSCMACNRAHQPCTFTDRRTFVTRHLAGTAQYNWSIQHTGKIPKETATPNASRLFVNWEDTTLYPLPPLPPPDTDVVRRGASSERERFKNRVPLPQLPFNRPYQVPDSMIEKYPHLANAGPWPLPEPFPTSYEQWVGRESDEAYEERRRRWDEIAEYLAIARDKYKKTVNSKTYVPRAKIARTREQQMTFMRKQFFAYKYDFLDKGRSKPRGRERYRIETAGEDSTARALARETEHGVYEESEHESEGEGNGSAAGRNRLRRAARDRALAQAADRAGRREGAASVNTLEDHANDVLDKLEKLKDVLNQRQLGSYADVLQSVNRFIGFTRGIGARVRGELDSTPADSLDPPTAPPMAPTMAPPMAPPVAPPMAPTMAPPVDPASRYPLDYTPSLISSPALSLPSARHQPSPNYMAPTQFKRPRRNVPTPNQPSTRRQNATTDNQRKLQQVRERRAKRQNASSRVQEREDPVSFIDPAILGSGGVTHAPPPAAPTRPVRSRQPQQLPGGNISNGLDFDEAQGPLEMTEAAFPNPRRPSRRNAAAPANNAMPYAPASSYQGHYNQPADSDDDGFDNQWHQAQEYPEPPSSDLPEPIIPPPLQPPQPPQPEQSAPTSKKPRKEPTRRSRRIQNASSKADSRADSRDNSDVDMNDA</sequence>
<comment type="caution">
    <text evidence="2">The sequence shown here is derived from an EMBL/GenBank/DDBJ whole genome shotgun (WGS) entry which is preliminary data.</text>
</comment>
<organism evidence="2 3">
    <name type="scientific">Aspergillus mulundensis</name>
    <dbReference type="NCBI Taxonomy" id="1810919"/>
    <lineage>
        <taxon>Eukaryota</taxon>
        <taxon>Fungi</taxon>
        <taxon>Dikarya</taxon>
        <taxon>Ascomycota</taxon>
        <taxon>Pezizomycotina</taxon>
        <taxon>Eurotiomycetes</taxon>
        <taxon>Eurotiomycetidae</taxon>
        <taxon>Eurotiales</taxon>
        <taxon>Aspergillaceae</taxon>
        <taxon>Aspergillus</taxon>
        <taxon>Aspergillus subgen. Nidulantes</taxon>
    </lineage>
</organism>
<evidence type="ECO:0008006" key="4">
    <source>
        <dbReference type="Google" id="ProtNLM"/>
    </source>
</evidence>
<feature type="compositionally biased region" description="Basic and acidic residues" evidence="1">
    <location>
        <begin position="1148"/>
        <end position="1158"/>
    </location>
</feature>
<feature type="region of interest" description="Disordered" evidence="1">
    <location>
        <begin position="231"/>
        <end position="381"/>
    </location>
</feature>
<dbReference type="GeneID" id="38118243"/>
<feature type="compositionally biased region" description="Low complexity" evidence="1">
    <location>
        <begin position="356"/>
        <end position="365"/>
    </location>
</feature>